<evidence type="ECO:0000313" key="2">
    <source>
        <dbReference type="Proteomes" id="UP000498740"/>
    </source>
</evidence>
<dbReference type="AlphaFoldDB" id="A0A7J0D652"/>
<reference evidence="1 2" key="1">
    <citation type="submission" date="2020-05" db="EMBL/GenBank/DDBJ databases">
        <title>Whole genome shotgun sequence of Streptomyces microflavus NBRC 13062.</title>
        <authorList>
            <person name="Komaki H."/>
            <person name="Tamura T."/>
        </authorList>
    </citation>
    <scope>NUCLEOTIDE SEQUENCE [LARGE SCALE GENOMIC DNA]</scope>
    <source>
        <strain evidence="1 2">NBRC 13062</strain>
    </source>
</reference>
<sequence>MGYTLADAIRAGFERDHPNGKNTLLCVGLCRRRKDREEFRKLPTHGRAAACLDCEGYGIGIGGNRLWDRTYADRMAWNLEQAREKLRMYQRYAAKLRAERYDGHWVKALAVSGVVAQMAEAREKHLWRAVEARRQKWAPLITEALSKAHTLKEEEAWQTPTT</sequence>
<dbReference type="EMBL" id="BLWD01000002">
    <property type="protein sequence ID" value="GFN09537.1"/>
    <property type="molecule type" value="Genomic_DNA"/>
</dbReference>
<protein>
    <submittedName>
        <fullName evidence="1">Uncharacterized protein</fullName>
    </submittedName>
</protein>
<gene>
    <name evidence="1" type="ORF">Smic_80930</name>
</gene>
<evidence type="ECO:0000313" key="1">
    <source>
        <dbReference type="EMBL" id="GFN09537.1"/>
    </source>
</evidence>
<name>A0A7J0D652_STRMI</name>
<comment type="caution">
    <text evidence="1">The sequence shown here is derived from an EMBL/GenBank/DDBJ whole genome shotgun (WGS) entry which is preliminary data.</text>
</comment>
<organism evidence="1 2">
    <name type="scientific">Streptomyces microflavus</name>
    <name type="common">Streptomyces lipmanii</name>
    <dbReference type="NCBI Taxonomy" id="1919"/>
    <lineage>
        <taxon>Bacteria</taxon>
        <taxon>Bacillati</taxon>
        <taxon>Actinomycetota</taxon>
        <taxon>Actinomycetes</taxon>
        <taxon>Kitasatosporales</taxon>
        <taxon>Streptomycetaceae</taxon>
        <taxon>Streptomyces</taxon>
    </lineage>
</organism>
<proteinExistence type="predicted"/>
<dbReference type="Proteomes" id="UP000498740">
    <property type="component" value="Unassembled WGS sequence"/>
</dbReference>
<accession>A0A7J0D652</accession>